<dbReference type="AlphaFoldDB" id="A0A9Q4C0Y8"/>
<comment type="cofactor">
    <cofactor evidence="8">
        <name>Co(2+)</name>
        <dbReference type="ChEBI" id="CHEBI:48828"/>
    </cofactor>
    <cofactor evidence="8">
        <name>Zn(2+)</name>
        <dbReference type="ChEBI" id="CHEBI:29105"/>
    </cofactor>
    <cofactor evidence="8">
        <name>Mn(2+)</name>
        <dbReference type="ChEBI" id="CHEBI:29035"/>
    </cofactor>
    <cofactor evidence="8">
        <name>Fe(2+)</name>
        <dbReference type="ChEBI" id="CHEBI:29033"/>
    </cofactor>
    <text evidence="8">Binds 2 divalent metal cations per subunit. Has a high-affinity and a low affinity metal-binding site. The true nature of the physiological cofactor is under debate. The enzyme is active with cobalt, zinc, manganese or divalent iron ions. Most likely, methionine aminopeptidases function as mononuclear Fe(2+)-metalloproteases under physiological conditions, and the catalytically relevant metal-binding site has been assigned to the histidine-containing high-affinity site.</text>
</comment>
<protein>
    <recommendedName>
        <fullName evidence="8 9">Methionine aminopeptidase</fullName>
        <shortName evidence="8">MAP</shortName>
        <shortName evidence="8">MetAP</shortName>
        <ecNumber evidence="8 9">3.4.11.18</ecNumber>
    </recommendedName>
    <alternativeName>
        <fullName evidence="8">Peptidase M</fullName>
    </alternativeName>
</protein>
<feature type="region of interest" description="Disordered" evidence="10">
    <location>
        <begin position="48"/>
        <end position="72"/>
    </location>
</feature>
<dbReference type="Pfam" id="PF00557">
    <property type="entry name" value="Peptidase_M24"/>
    <property type="match status" value="1"/>
</dbReference>
<dbReference type="GO" id="GO:0005737">
    <property type="term" value="C:cytoplasm"/>
    <property type="evidence" value="ECO:0007669"/>
    <property type="project" value="TreeGrafter"/>
</dbReference>
<dbReference type="Gene3D" id="3.90.230.10">
    <property type="entry name" value="Creatinase/methionine aminopeptidase superfamily"/>
    <property type="match status" value="1"/>
</dbReference>
<evidence type="ECO:0000256" key="3">
    <source>
        <dbReference type="ARBA" id="ARBA00001954"/>
    </source>
</evidence>
<dbReference type="InterPro" id="IPR036005">
    <property type="entry name" value="Creatinase/aminopeptidase-like"/>
</dbReference>
<evidence type="ECO:0000256" key="7">
    <source>
        <dbReference type="ARBA" id="ARBA00022801"/>
    </source>
</evidence>
<dbReference type="InterPro" id="IPR001714">
    <property type="entry name" value="Pept_M24_MAP"/>
</dbReference>
<feature type="binding site" evidence="8">
    <location>
        <position position="94"/>
    </location>
    <ligand>
        <name>a divalent metal cation</name>
        <dbReference type="ChEBI" id="CHEBI:60240"/>
        <label>1</label>
    </ligand>
</feature>
<comment type="cofactor">
    <cofactor evidence="2">
        <name>Mn(2+)</name>
        <dbReference type="ChEBI" id="CHEBI:29035"/>
    </cofactor>
</comment>
<feature type="binding site" evidence="8">
    <location>
        <position position="153"/>
    </location>
    <ligand>
        <name>a divalent metal cation</name>
        <dbReference type="ChEBI" id="CHEBI:60240"/>
        <label>2</label>
        <note>catalytic</note>
    </ligand>
</feature>
<evidence type="ECO:0000256" key="9">
    <source>
        <dbReference type="RuleBase" id="RU003653"/>
    </source>
</evidence>
<keyword evidence="6 8" id="KW-0479">Metal-binding</keyword>
<proteinExistence type="inferred from homology"/>
<name>A0A9Q4C0Y8_9EURY</name>
<dbReference type="SUPFAM" id="SSF55920">
    <property type="entry name" value="Creatinase/aminopeptidase"/>
    <property type="match status" value="1"/>
</dbReference>
<dbReference type="PRINTS" id="PR00599">
    <property type="entry name" value="MAPEPTIDASE"/>
</dbReference>
<evidence type="ECO:0000256" key="4">
    <source>
        <dbReference type="ARBA" id="ARBA00022438"/>
    </source>
</evidence>
<comment type="subunit">
    <text evidence="8">Monomer.</text>
</comment>
<dbReference type="EC" id="3.4.11.18" evidence="8 9"/>
<evidence type="ECO:0000256" key="5">
    <source>
        <dbReference type="ARBA" id="ARBA00022670"/>
    </source>
</evidence>
<feature type="binding site" evidence="8">
    <location>
        <position position="64"/>
    </location>
    <ligand>
        <name>substrate</name>
    </ligand>
</feature>
<dbReference type="InterPro" id="IPR036388">
    <property type="entry name" value="WH-like_DNA-bd_sf"/>
</dbReference>
<dbReference type="GO" id="GO:0046872">
    <property type="term" value="F:metal ion binding"/>
    <property type="evidence" value="ECO:0007669"/>
    <property type="project" value="UniProtKB-UniRule"/>
</dbReference>
<dbReference type="GO" id="GO:0070006">
    <property type="term" value="F:metalloaminopeptidase activity"/>
    <property type="evidence" value="ECO:0007669"/>
    <property type="project" value="UniProtKB-UniRule"/>
</dbReference>
<keyword evidence="4 8" id="KW-0031">Aminopeptidase</keyword>
<dbReference type="EMBL" id="RKLV01000001">
    <property type="protein sequence ID" value="MCX2817947.1"/>
    <property type="molecule type" value="Genomic_DNA"/>
</dbReference>
<dbReference type="GO" id="GO:0004239">
    <property type="term" value="F:initiator methionyl aminopeptidase activity"/>
    <property type="evidence" value="ECO:0007669"/>
    <property type="project" value="UniProtKB-UniRule"/>
</dbReference>
<evidence type="ECO:0000259" key="11">
    <source>
        <dbReference type="Pfam" id="PF00557"/>
    </source>
</evidence>
<feature type="binding site" evidence="8">
    <location>
        <position position="186"/>
    </location>
    <ligand>
        <name>a divalent metal cation</name>
        <dbReference type="ChEBI" id="CHEBI:60240"/>
        <label>2</label>
        <note>catalytic</note>
    </ligand>
</feature>
<dbReference type="RefSeq" id="WP_266085499.1">
    <property type="nucleotide sequence ID" value="NZ_RKLV01000001.1"/>
</dbReference>
<keyword evidence="13" id="KW-1185">Reference proteome</keyword>
<dbReference type="InterPro" id="IPR050247">
    <property type="entry name" value="Met_Aminopeptidase_Type2"/>
</dbReference>
<comment type="cofactor">
    <cofactor evidence="3">
        <name>Fe(2+)</name>
        <dbReference type="ChEBI" id="CHEBI:29033"/>
    </cofactor>
</comment>
<comment type="caution">
    <text evidence="12">The sequence shown here is derived from an EMBL/GenBank/DDBJ whole genome shotgun (WGS) entry which is preliminary data.</text>
</comment>
<feature type="binding site" evidence="8">
    <location>
        <position position="161"/>
    </location>
    <ligand>
        <name>substrate</name>
    </ligand>
</feature>
<dbReference type="PANTHER" id="PTHR45777:SF2">
    <property type="entry name" value="METHIONINE AMINOPEPTIDASE 2"/>
    <property type="match status" value="1"/>
</dbReference>
<feature type="binding site" evidence="8">
    <location>
        <position position="83"/>
    </location>
    <ligand>
        <name>a divalent metal cation</name>
        <dbReference type="ChEBI" id="CHEBI:60240"/>
        <label>1</label>
    </ligand>
</feature>
<comment type="similarity">
    <text evidence="8">Belongs to the peptidase M24A family. Methionine aminopeptidase archaeal type 2 subfamily.</text>
</comment>
<dbReference type="InterPro" id="IPR036390">
    <property type="entry name" value="WH_DNA-bd_sf"/>
</dbReference>
<feature type="domain" description="Peptidase M24" evidence="11">
    <location>
        <begin position="6"/>
        <end position="194"/>
    </location>
</feature>
<evidence type="ECO:0000256" key="2">
    <source>
        <dbReference type="ARBA" id="ARBA00001936"/>
    </source>
</evidence>
<keyword evidence="7 8" id="KW-0378">Hydrolase</keyword>
<dbReference type="Gene3D" id="1.10.10.10">
    <property type="entry name" value="Winged helix-like DNA-binding domain superfamily/Winged helix DNA-binding domain"/>
    <property type="match status" value="1"/>
</dbReference>
<accession>A0A9Q4C0Y8</accession>
<comment type="catalytic activity">
    <reaction evidence="1 8 9">
        <text>Release of N-terminal amino acids, preferentially methionine, from peptides and arylamides.</text>
        <dbReference type="EC" id="3.4.11.18"/>
    </reaction>
</comment>
<dbReference type="SUPFAM" id="SSF46785">
    <property type="entry name" value="Winged helix' DNA-binding domain"/>
    <property type="match status" value="1"/>
</dbReference>
<evidence type="ECO:0000256" key="6">
    <source>
        <dbReference type="ARBA" id="ARBA00022723"/>
    </source>
</evidence>
<feature type="binding site" evidence="8">
    <location>
        <position position="94"/>
    </location>
    <ligand>
        <name>a divalent metal cation</name>
        <dbReference type="ChEBI" id="CHEBI:60240"/>
        <label>2</label>
        <note>catalytic</note>
    </ligand>
</feature>
<evidence type="ECO:0000256" key="8">
    <source>
        <dbReference type="HAMAP-Rule" id="MF_01975"/>
    </source>
</evidence>
<comment type="function">
    <text evidence="8 9">Removes the N-terminal methionine from nascent proteins. The N-terminal methionine is often cleaved when the second residue in the primary sequence is small and uncharged (Met-Ala-, Cys, Gly, Pro, Ser, Thr, or Val).</text>
</comment>
<dbReference type="PANTHER" id="PTHR45777">
    <property type="entry name" value="METHIONINE AMINOPEPTIDASE 2"/>
    <property type="match status" value="1"/>
</dbReference>
<dbReference type="InterPro" id="IPR002468">
    <property type="entry name" value="Pept_M24A_MAP2"/>
</dbReference>
<dbReference type="InterPro" id="IPR028595">
    <property type="entry name" value="MetAP_archaeal"/>
</dbReference>
<dbReference type="Proteomes" id="UP001149411">
    <property type="component" value="Unassembled WGS sequence"/>
</dbReference>
<evidence type="ECO:0000313" key="13">
    <source>
        <dbReference type="Proteomes" id="UP001149411"/>
    </source>
</evidence>
<dbReference type="HAMAP" id="MF_01975">
    <property type="entry name" value="MetAP_2_arc"/>
    <property type="match status" value="1"/>
</dbReference>
<gene>
    <name evidence="8 12" type="primary">map</name>
    <name evidence="12" type="ORF">EGH25_01050</name>
</gene>
<keyword evidence="5 8" id="KW-0645">Protease</keyword>
<organism evidence="12 13">
    <name type="scientific">Halorutilus salinus</name>
    <dbReference type="NCBI Taxonomy" id="2487751"/>
    <lineage>
        <taxon>Archaea</taxon>
        <taxon>Methanobacteriati</taxon>
        <taxon>Methanobacteriota</taxon>
        <taxon>Stenosarchaea group</taxon>
        <taxon>Halobacteria</taxon>
        <taxon>Halorutilales</taxon>
        <taxon>Halorutilaceae</taxon>
        <taxon>Halorutilus</taxon>
    </lineage>
</organism>
<dbReference type="NCBIfam" id="TIGR00501">
    <property type="entry name" value="met_pdase_II"/>
    <property type="match status" value="1"/>
</dbReference>
<dbReference type="InterPro" id="IPR000994">
    <property type="entry name" value="Pept_M24"/>
</dbReference>
<evidence type="ECO:0000256" key="1">
    <source>
        <dbReference type="ARBA" id="ARBA00000294"/>
    </source>
</evidence>
<dbReference type="GO" id="GO:0006508">
    <property type="term" value="P:proteolysis"/>
    <property type="evidence" value="ECO:0007669"/>
    <property type="project" value="UniProtKB-KW"/>
</dbReference>
<feature type="binding site" evidence="8">
    <location>
        <position position="276"/>
    </location>
    <ligand>
        <name>a divalent metal cation</name>
        <dbReference type="ChEBI" id="CHEBI:60240"/>
        <label>1</label>
    </ligand>
</feature>
<feature type="binding site" evidence="8">
    <location>
        <position position="276"/>
    </location>
    <ligand>
        <name>a divalent metal cation</name>
        <dbReference type="ChEBI" id="CHEBI:60240"/>
        <label>2</label>
        <note>catalytic</note>
    </ligand>
</feature>
<evidence type="ECO:0000313" key="12">
    <source>
        <dbReference type="EMBL" id="MCX2817947.1"/>
    </source>
</evidence>
<evidence type="ECO:0000256" key="10">
    <source>
        <dbReference type="SAM" id="MobiDB-lite"/>
    </source>
</evidence>
<sequence>MEPDREKLREAGRIHAEVSETARDMVEEGAPLLELAEVVEEEIRDEGGAPAFPVNISRDEEAAHATPSRGDEETFGEEMVNVDIGVHVDGWIADAAFTVDLSGRDEIVEASRDALESALDRVEAGVSTAELGNAIEETIDGYGYNPVYNLTGHGLGEYQQHTSPSVPNRGVDQGVTLEQGDVIAIEPFATDGGGKVKEGGDEEIYSLQDTDARVRSRRARELVETISDEYRTLPFAKRWIDDDRLDMSLRRLKSTDVVEGYPVLKEDEGYFVSQAEHTVMVEEDGCEITTE</sequence>
<reference evidence="12" key="1">
    <citation type="submission" date="2022-09" db="EMBL/GenBank/DDBJ databases">
        <title>Haloadaptaus new haloarchaeum isolated from saline soil.</title>
        <authorList>
            <person name="Duran-Viseras A."/>
            <person name="Sanchez-Porro C."/>
            <person name="Ventosa A."/>
        </authorList>
    </citation>
    <scope>NUCLEOTIDE SEQUENCE</scope>
    <source>
        <strain evidence="12">F3-133</strain>
    </source>
</reference>